<protein>
    <submittedName>
        <fullName evidence="3">BTB domain-containing protein</fullName>
    </submittedName>
</protein>
<keyword evidence="4" id="KW-1185">Reference proteome</keyword>
<name>A0A8H6W3T0_9AGAR</name>
<dbReference type="Proteomes" id="UP000636479">
    <property type="component" value="Unassembled WGS sequence"/>
</dbReference>
<proteinExistence type="predicted"/>
<accession>A0A8H6W3T0</accession>
<feature type="compositionally biased region" description="Low complexity" evidence="1">
    <location>
        <begin position="1"/>
        <end position="26"/>
    </location>
</feature>
<dbReference type="EMBL" id="JACAZF010000006">
    <property type="protein sequence ID" value="KAF7301876.1"/>
    <property type="molecule type" value="Genomic_DNA"/>
</dbReference>
<dbReference type="Gene3D" id="3.30.710.10">
    <property type="entry name" value="Potassium Channel Kv1.1, Chain A"/>
    <property type="match status" value="1"/>
</dbReference>
<dbReference type="InterPro" id="IPR011333">
    <property type="entry name" value="SKP1/BTB/POZ_sf"/>
</dbReference>
<sequence length="451" mass="50993">MTDSDNSLCPSSSSPPSSPSSRTSISLHQTPQRLPNLALDPNQIATIAHRLHDTLCELRIPKHKSSISVSMNTLEDIIVRSQQLALLTSSFATTFNARENGPVAEEIARMSSAISHRLGNIESRLKPSTQDNHPTTAVNGIRHATLYLQDGNIVLVAGSPQIIFRVHRSMLSRQSDFFATMFTLPGPDRECYDGAPLIFMQDDPQAVESLLNVLYDPSQLPYKRLAPETPLRVRHVLAIATKYEMDALRDRIVTQLEADWPYTLRGWDRLESEIEGLIEEDEDGDVDGLHIDDKLPEPCAAVRLAVECSIPKILPSALYHLSRLDIQDDWLESRKDDSRSTTTNRTARWDLLVGDDFRLLLKLRNMIASFEYDDIYTTSLQCRSSDECHDGWQRIRNSWTTATDPLDELKCFIQDRPSALCKHCWSTFQDGAQTKRGELWNAICLFVEKEC</sequence>
<dbReference type="Pfam" id="PF00651">
    <property type="entry name" value="BTB"/>
    <property type="match status" value="1"/>
</dbReference>
<evidence type="ECO:0000313" key="4">
    <source>
        <dbReference type="Proteomes" id="UP000636479"/>
    </source>
</evidence>
<dbReference type="SMART" id="SM00225">
    <property type="entry name" value="BTB"/>
    <property type="match status" value="1"/>
</dbReference>
<dbReference type="GeneID" id="59346748"/>
<evidence type="ECO:0000259" key="2">
    <source>
        <dbReference type="PROSITE" id="PS50097"/>
    </source>
</evidence>
<evidence type="ECO:0000313" key="3">
    <source>
        <dbReference type="EMBL" id="KAF7301876.1"/>
    </source>
</evidence>
<evidence type="ECO:0000256" key="1">
    <source>
        <dbReference type="SAM" id="MobiDB-lite"/>
    </source>
</evidence>
<dbReference type="PROSITE" id="PS50097">
    <property type="entry name" value="BTB"/>
    <property type="match status" value="1"/>
</dbReference>
<dbReference type="AlphaFoldDB" id="A0A8H6W3T0"/>
<reference evidence="3" key="1">
    <citation type="submission" date="2020-05" db="EMBL/GenBank/DDBJ databases">
        <title>Mycena genomes resolve the evolution of fungal bioluminescence.</title>
        <authorList>
            <person name="Tsai I.J."/>
        </authorList>
    </citation>
    <scope>NUCLEOTIDE SEQUENCE</scope>
    <source>
        <strain evidence="3">171206Taipei</strain>
    </source>
</reference>
<feature type="domain" description="BTB" evidence="2">
    <location>
        <begin position="151"/>
        <end position="216"/>
    </location>
</feature>
<comment type="caution">
    <text evidence="3">The sequence shown here is derived from an EMBL/GenBank/DDBJ whole genome shotgun (WGS) entry which is preliminary data.</text>
</comment>
<organism evidence="3 4">
    <name type="scientific">Mycena indigotica</name>
    <dbReference type="NCBI Taxonomy" id="2126181"/>
    <lineage>
        <taxon>Eukaryota</taxon>
        <taxon>Fungi</taxon>
        <taxon>Dikarya</taxon>
        <taxon>Basidiomycota</taxon>
        <taxon>Agaricomycotina</taxon>
        <taxon>Agaricomycetes</taxon>
        <taxon>Agaricomycetidae</taxon>
        <taxon>Agaricales</taxon>
        <taxon>Marasmiineae</taxon>
        <taxon>Mycenaceae</taxon>
        <taxon>Mycena</taxon>
    </lineage>
</organism>
<dbReference type="OrthoDB" id="3218112at2759"/>
<feature type="region of interest" description="Disordered" evidence="1">
    <location>
        <begin position="1"/>
        <end position="28"/>
    </location>
</feature>
<gene>
    <name evidence="3" type="ORF">MIND_00753500</name>
</gene>
<dbReference type="RefSeq" id="XP_037219876.1">
    <property type="nucleotide sequence ID" value="XM_037364232.1"/>
</dbReference>
<dbReference type="InterPro" id="IPR000210">
    <property type="entry name" value="BTB/POZ_dom"/>
</dbReference>
<dbReference type="SUPFAM" id="SSF54695">
    <property type="entry name" value="POZ domain"/>
    <property type="match status" value="1"/>
</dbReference>
<dbReference type="CDD" id="cd18186">
    <property type="entry name" value="BTB_POZ_ZBTB_KLHL-like"/>
    <property type="match status" value="1"/>
</dbReference>